<comment type="catalytic activity">
    <reaction evidence="8">
        <text>DNA(n) + a 2'-deoxyribonucleoside 5'-triphosphate = DNA(n+1) + diphosphate</text>
        <dbReference type="Rhea" id="RHEA:22508"/>
        <dbReference type="Rhea" id="RHEA-COMP:17339"/>
        <dbReference type="Rhea" id="RHEA-COMP:17340"/>
        <dbReference type="ChEBI" id="CHEBI:33019"/>
        <dbReference type="ChEBI" id="CHEBI:61560"/>
        <dbReference type="ChEBI" id="CHEBI:173112"/>
        <dbReference type="EC" id="2.7.7.7"/>
    </reaction>
</comment>
<comment type="caution">
    <text evidence="11">The sequence shown here is derived from an EMBL/GenBank/DDBJ whole genome shotgun (WGS) entry which is preliminary data.</text>
</comment>
<evidence type="ECO:0000256" key="7">
    <source>
        <dbReference type="ARBA" id="ARBA00034754"/>
    </source>
</evidence>
<dbReference type="Proteomes" id="UP001597199">
    <property type="component" value="Unassembled WGS sequence"/>
</dbReference>
<name>A0ABW4BI02_9LACO</name>
<dbReference type="EC" id="2.7.7.7" evidence="1"/>
<dbReference type="Pfam" id="PF06144">
    <property type="entry name" value="DNA_pol3_delta"/>
    <property type="match status" value="1"/>
</dbReference>
<evidence type="ECO:0000259" key="9">
    <source>
        <dbReference type="Pfam" id="PF06144"/>
    </source>
</evidence>
<evidence type="ECO:0000256" key="3">
    <source>
        <dbReference type="ARBA" id="ARBA00022679"/>
    </source>
</evidence>
<feature type="domain" description="DNA polymerase III delta N-terminal" evidence="9">
    <location>
        <begin position="20"/>
        <end position="142"/>
    </location>
</feature>
<keyword evidence="4 11" id="KW-0548">Nucleotidyltransferase</keyword>
<protein>
    <recommendedName>
        <fullName evidence="2">DNA polymerase III subunit delta</fullName>
        <ecNumber evidence="1">2.7.7.7</ecNumber>
    </recommendedName>
</protein>
<dbReference type="InterPro" id="IPR010372">
    <property type="entry name" value="DNA_pol3_delta_N"/>
</dbReference>
<evidence type="ECO:0000256" key="6">
    <source>
        <dbReference type="ARBA" id="ARBA00022932"/>
    </source>
</evidence>
<evidence type="ECO:0000259" key="10">
    <source>
        <dbReference type="Pfam" id="PF21694"/>
    </source>
</evidence>
<dbReference type="EMBL" id="JBHTOA010000023">
    <property type="protein sequence ID" value="MFD1398722.1"/>
    <property type="molecule type" value="Genomic_DNA"/>
</dbReference>
<dbReference type="Gene3D" id="3.40.50.300">
    <property type="entry name" value="P-loop containing nucleotide triphosphate hydrolases"/>
    <property type="match status" value="1"/>
</dbReference>
<keyword evidence="5" id="KW-0235">DNA replication</keyword>
<keyword evidence="3 11" id="KW-0808">Transferase</keyword>
<dbReference type="Gene3D" id="1.10.8.60">
    <property type="match status" value="1"/>
</dbReference>
<evidence type="ECO:0000256" key="1">
    <source>
        <dbReference type="ARBA" id="ARBA00012417"/>
    </source>
</evidence>
<keyword evidence="12" id="KW-1185">Reference proteome</keyword>
<evidence type="ECO:0000313" key="11">
    <source>
        <dbReference type="EMBL" id="MFD1398722.1"/>
    </source>
</evidence>
<feature type="domain" description="DNA polymerase III delta subunit-like C-terminal" evidence="10">
    <location>
        <begin position="217"/>
        <end position="336"/>
    </location>
</feature>
<dbReference type="InterPro" id="IPR008921">
    <property type="entry name" value="DNA_pol3_clamp-load_cplx_C"/>
</dbReference>
<reference evidence="12" key="1">
    <citation type="journal article" date="2019" name="Int. J. Syst. Evol. Microbiol.">
        <title>The Global Catalogue of Microorganisms (GCM) 10K type strain sequencing project: providing services to taxonomists for standard genome sequencing and annotation.</title>
        <authorList>
            <consortium name="The Broad Institute Genomics Platform"/>
            <consortium name="The Broad Institute Genome Sequencing Center for Infectious Disease"/>
            <person name="Wu L."/>
            <person name="Ma J."/>
        </authorList>
    </citation>
    <scope>NUCLEOTIDE SEQUENCE [LARGE SCALE GENOMIC DNA]</scope>
    <source>
        <strain evidence="12">CCM 9110</strain>
    </source>
</reference>
<sequence>MTVQELIQQLKTGNLPRLVLLMGTEQILLDQALTALKQVIPPDQQTMNLATYDMRQTEVGVALDDATSPPFFGDWREVIITDPYFLTGENPKTTLNQDVDGLTTYFQHPVDSTLMVIVAAYEKLDARKNVVKALKKAALVVDVAPLDARAAQQAVKRALAKQKIDVAPAALEAFAQRSGGDYTAMMHELPKLKLYAGGGASLDVAAIDQLVPKQLTDRVFDLVDAVVRKQPDRALKLYRDLLLQKEEPIALNALMVGQFRLLLQVKILATKGYSQGNIQQTLKVHPFRIKKALQESRPVPLTTLARAYKGLVETETAMKTGRVDKALAFELFVLQYTSNQPITVGQ</sequence>
<dbReference type="Pfam" id="PF21694">
    <property type="entry name" value="DNA_pol3_delta_C"/>
    <property type="match status" value="1"/>
</dbReference>
<comment type="similarity">
    <text evidence="7">Belongs to the DNA polymerase HolA subunit family.</text>
</comment>
<proteinExistence type="inferred from homology"/>
<dbReference type="PANTHER" id="PTHR34388:SF1">
    <property type="entry name" value="DNA POLYMERASE III SUBUNIT DELTA"/>
    <property type="match status" value="1"/>
</dbReference>
<evidence type="ECO:0000256" key="2">
    <source>
        <dbReference type="ARBA" id="ARBA00017703"/>
    </source>
</evidence>
<accession>A0ABW4BI02</accession>
<dbReference type="RefSeq" id="WP_204118761.1">
    <property type="nucleotide sequence ID" value="NZ_BOLV01000007.1"/>
</dbReference>
<dbReference type="GO" id="GO:0003887">
    <property type="term" value="F:DNA-directed DNA polymerase activity"/>
    <property type="evidence" value="ECO:0007669"/>
    <property type="project" value="UniProtKB-EC"/>
</dbReference>
<evidence type="ECO:0000256" key="8">
    <source>
        <dbReference type="ARBA" id="ARBA00049244"/>
    </source>
</evidence>
<dbReference type="InterPro" id="IPR048466">
    <property type="entry name" value="DNA_pol3_delta-like_C"/>
</dbReference>
<dbReference type="SUPFAM" id="SSF52540">
    <property type="entry name" value="P-loop containing nucleoside triphosphate hydrolases"/>
    <property type="match status" value="1"/>
</dbReference>
<keyword evidence="6" id="KW-0239">DNA-directed DNA polymerase</keyword>
<dbReference type="NCBIfam" id="TIGR01128">
    <property type="entry name" value="holA"/>
    <property type="match status" value="1"/>
</dbReference>
<gene>
    <name evidence="11" type="primary">holA</name>
    <name evidence="11" type="ORF">ACFQ41_05325</name>
</gene>
<dbReference type="InterPro" id="IPR027417">
    <property type="entry name" value="P-loop_NTPase"/>
</dbReference>
<evidence type="ECO:0000256" key="4">
    <source>
        <dbReference type="ARBA" id="ARBA00022695"/>
    </source>
</evidence>
<dbReference type="SUPFAM" id="SSF48019">
    <property type="entry name" value="post-AAA+ oligomerization domain-like"/>
    <property type="match status" value="1"/>
</dbReference>
<dbReference type="Gene3D" id="1.20.272.10">
    <property type="match status" value="1"/>
</dbReference>
<dbReference type="PANTHER" id="PTHR34388">
    <property type="entry name" value="DNA POLYMERASE III SUBUNIT DELTA"/>
    <property type="match status" value="1"/>
</dbReference>
<evidence type="ECO:0000256" key="5">
    <source>
        <dbReference type="ARBA" id="ARBA00022705"/>
    </source>
</evidence>
<dbReference type="InterPro" id="IPR005790">
    <property type="entry name" value="DNA_polIII_delta"/>
</dbReference>
<organism evidence="11 12">
    <name type="scientific">Lacticaseibacillus suilingensis</name>
    <dbReference type="NCBI Taxonomy" id="2799577"/>
    <lineage>
        <taxon>Bacteria</taxon>
        <taxon>Bacillati</taxon>
        <taxon>Bacillota</taxon>
        <taxon>Bacilli</taxon>
        <taxon>Lactobacillales</taxon>
        <taxon>Lactobacillaceae</taxon>
        <taxon>Lacticaseibacillus</taxon>
    </lineage>
</organism>
<evidence type="ECO:0000313" key="12">
    <source>
        <dbReference type="Proteomes" id="UP001597199"/>
    </source>
</evidence>